<protein>
    <recommendedName>
        <fullName evidence="10">NADH-quinone oxidoreductase</fullName>
        <ecNumber evidence="10">7.1.1.-</ecNumber>
    </recommendedName>
</protein>
<evidence type="ECO:0000259" key="12">
    <source>
        <dbReference type="PROSITE" id="PS51669"/>
    </source>
</evidence>
<dbReference type="FunFam" id="3.30.200.210:FF:000002">
    <property type="entry name" value="NADH-ubiquinone oxidoreductase 75 kDa subunit"/>
    <property type="match status" value="1"/>
</dbReference>
<evidence type="ECO:0000313" key="14">
    <source>
        <dbReference type="EMBL" id="EJW22228.1"/>
    </source>
</evidence>
<dbReference type="CDD" id="cd02773">
    <property type="entry name" value="MopB_Res-Cmplx1_Nad11"/>
    <property type="match status" value="1"/>
</dbReference>
<sequence length="694" mass="75112">MSDLVKVNVDGVEVEVAPGTTILQACEEAGAEIPRFCYHERLSIAGNCRMCLVNVKNAPKPVASCAMPVAPDMEVDTKSEAVQAAREGVMEFLLINHPLDCPICDQGGECDLQDQAFGYGVDESRFQDNKRAVEDKNMGPLVKTIMTRCIQCTRCVRFATEVAGVPEIGAIGRGEDMEITTYLEASLSSELSGNVIDLCPVGALTSKPYAFTARPWELKKTETIDVMDAVGSNIRVDTRGREVMRILPRNHDDVNEEWLSDKSRFVWDGLNTQRIDSPYIRKDGKLEPASWSEAFEVIAEKVKGQENNTAAIAGDLACAEGMKALKDLMAQLGSPHLDCRQDGAKLPTNANRANYLFNTGIAQIEEADALLIIGSNPRREAPVLNARIRKRWVAGDFPIGMIGQDEDLTYPVTHLGNGSETLAELASGKGSFFSTLKKAKRPMLIIGQSALAREDGFAVLEAAIELATQSKMISDDWNGFNVLHIAASRVAGLDIGFTPQEGGQDVDGILESASSGDIKTVFLLGADEIDMSRLGGSFVVYVGTHGDAGAHRADVILPAATYTEKQAIYVNTEGRVQMTEQATFPPGEAREDWKIFRALSEVLGEKLPYDNVETLRASMFETAPHLAALDELVDAGAPDASSFNVDVPLSDAPFVNSVQDFYFTNPIARASKIMAECSIQAQAKDVSEGTGTNG</sequence>
<dbReference type="PROSITE" id="PS00641">
    <property type="entry name" value="COMPLEX1_75K_1"/>
    <property type="match status" value="1"/>
</dbReference>
<evidence type="ECO:0000256" key="9">
    <source>
        <dbReference type="ARBA" id="ARBA00047712"/>
    </source>
</evidence>
<keyword evidence="6 10" id="KW-0408">Iron</keyword>
<evidence type="ECO:0000259" key="13">
    <source>
        <dbReference type="PROSITE" id="PS51839"/>
    </source>
</evidence>
<evidence type="ECO:0000256" key="8">
    <source>
        <dbReference type="ARBA" id="ARBA00023027"/>
    </source>
</evidence>
<evidence type="ECO:0000313" key="15">
    <source>
        <dbReference type="Proteomes" id="UP000004836"/>
    </source>
</evidence>
<keyword evidence="7 10" id="KW-0411">Iron-sulfur</keyword>
<dbReference type="CDD" id="cd00207">
    <property type="entry name" value="fer2"/>
    <property type="match status" value="1"/>
</dbReference>
<keyword evidence="5 10" id="KW-1278">Translocase</keyword>
<evidence type="ECO:0000256" key="2">
    <source>
        <dbReference type="ARBA" id="ARBA00005404"/>
    </source>
</evidence>
<dbReference type="PROSITE" id="PS51669">
    <property type="entry name" value="4FE4S_MOW_BIS_MGD"/>
    <property type="match status" value="1"/>
</dbReference>
<dbReference type="InterPro" id="IPR036010">
    <property type="entry name" value="2Fe-2S_ferredoxin-like_sf"/>
</dbReference>
<dbReference type="InterPro" id="IPR019574">
    <property type="entry name" value="NADH_UbQ_OxRdtase_Gsu_4Fe4S-bd"/>
</dbReference>
<dbReference type="SUPFAM" id="SSF54292">
    <property type="entry name" value="2Fe-2S ferredoxin-like"/>
    <property type="match status" value="1"/>
</dbReference>
<dbReference type="InterPro" id="IPR054351">
    <property type="entry name" value="NADH_UbQ_OxRdtase_ferredoxin"/>
</dbReference>
<keyword evidence="4 10" id="KW-0479">Metal-binding</keyword>
<dbReference type="GO" id="GO:0051539">
    <property type="term" value="F:4 iron, 4 sulfur cluster binding"/>
    <property type="evidence" value="ECO:0007669"/>
    <property type="project" value="UniProtKB-KW"/>
</dbReference>
<organism evidence="14 15">
    <name type="scientific">alpha proteobacterium IMCC14465</name>
    <dbReference type="NCBI Taxonomy" id="1220535"/>
    <lineage>
        <taxon>Bacteria</taxon>
        <taxon>Pseudomonadati</taxon>
        <taxon>Pseudomonadota</taxon>
        <taxon>Alphaproteobacteria</taxon>
        <taxon>PS1 clade</taxon>
    </lineage>
</organism>
<keyword evidence="10" id="KW-0874">Quinone</keyword>
<dbReference type="FunFam" id="3.30.70.20:FF:000002">
    <property type="entry name" value="NADH-ubiquinone oxidoreductase 75 kDa subunit"/>
    <property type="match status" value="1"/>
</dbReference>
<evidence type="ECO:0000256" key="7">
    <source>
        <dbReference type="ARBA" id="ARBA00023014"/>
    </source>
</evidence>
<dbReference type="Gene3D" id="3.40.50.740">
    <property type="match status" value="1"/>
</dbReference>
<dbReference type="NCBIfam" id="TIGR01973">
    <property type="entry name" value="NuoG"/>
    <property type="match status" value="1"/>
</dbReference>
<dbReference type="Pfam" id="PF10588">
    <property type="entry name" value="NADH-G_4Fe-4S_3"/>
    <property type="match status" value="1"/>
</dbReference>
<dbReference type="SUPFAM" id="SSF53706">
    <property type="entry name" value="Formate dehydrogenase/DMSO reductase, domains 1-3"/>
    <property type="match status" value="1"/>
</dbReference>
<dbReference type="Pfam" id="PF22151">
    <property type="entry name" value="Fer4_NDSU1"/>
    <property type="match status" value="1"/>
</dbReference>
<dbReference type="FunFam" id="3.10.20.740:FF:000001">
    <property type="entry name" value="NADH-quinone oxidoreductase subunit G"/>
    <property type="match status" value="1"/>
</dbReference>
<dbReference type="PROSITE" id="PS51257">
    <property type="entry name" value="PROKAR_LIPOPROTEIN"/>
    <property type="match status" value="1"/>
</dbReference>
<dbReference type="Gene3D" id="3.30.70.20">
    <property type="match status" value="1"/>
</dbReference>
<feature type="domain" description="4Fe-4S Mo/W bis-MGD-type" evidence="12">
    <location>
        <begin position="218"/>
        <end position="274"/>
    </location>
</feature>
<reference evidence="14 15" key="1">
    <citation type="journal article" date="2012" name="J. Bacteriol.">
        <title>Genome Sequence of Strain IMCC14465, Isolated from the East Sea, Belonging to the PS1 Clade of Alphaproteobacteria.</title>
        <authorList>
            <person name="Yang S.J."/>
            <person name="Kang I."/>
            <person name="Cho J.C."/>
        </authorList>
    </citation>
    <scope>NUCLEOTIDE SEQUENCE [LARGE SCALE GENOMIC DNA]</scope>
    <source>
        <strain evidence="14 15">IMCC14465</strain>
    </source>
</reference>
<dbReference type="InterPro" id="IPR050123">
    <property type="entry name" value="Prok_molybdopt-oxidoreductase"/>
</dbReference>
<dbReference type="GO" id="GO:0048038">
    <property type="term" value="F:quinone binding"/>
    <property type="evidence" value="ECO:0007669"/>
    <property type="project" value="UniProtKB-UniRule"/>
</dbReference>
<gene>
    <name evidence="14" type="ORF">IMCC14465_00670</name>
</gene>
<dbReference type="PANTHER" id="PTHR43105:SF13">
    <property type="entry name" value="NADH-UBIQUINONE OXIDOREDUCTASE 75 KDA SUBUNIT, MITOCHONDRIAL"/>
    <property type="match status" value="1"/>
</dbReference>
<dbReference type="SMART" id="SM00929">
    <property type="entry name" value="NADH-G_4Fe-4S_3"/>
    <property type="match status" value="1"/>
</dbReference>
<evidence type="ECO:0000256" key="3">
    <source>
        <dbReference type="ARBA" id="ARBA00022485"/>
    </source>
</evidence>
<keyword evidence="3 10" id="KW-0004">4Fe-4S</keyword>
<dbReference type="PROSITE" id="PS00643">
    <property type="entry name" value="COMPLEX1_75K_3"/>
    <property type="match status" value="1"/>
</dbReference>
<name>J9DJF4_9PROT</name>
<dbReference type="InterPro" id="IPR000283">
    <property type="entry name" value="NADH_UbQ_OxRdtase_75kDa_su_CS"/>
</dbReference>
<evidence type="ECO:0000256" key="4">
    <source>
        <dbReference type="ARBA" id="ARBA00022723"/>
    </source>
</evidence>
<feature type="domain" description="2Fe-2S ferredoxin-type" evidence="11">
    <location>
        <begin position="3"/>
        <end position="81"/>
    </location>
</feature>
<dbReference type="PROSITE" id="PS51839">
    <property type="entry name" value="4FE4S_HC3"/>
    <property type="match status" value="1"/>
</dbReference>
<keyword evidence="10" id="KW-0001">2Fe-2S</keyword>
<dbReference type="Pfam" id="PF09326">
    <property type="entry name" value="NADH_dhqG_C"/>
    <property type="match status" value="1"/>
</dbReference>
<comment type="similarity">
    <text evidence="2 10">Belongs to the complex I 75 kDa subunit family.</text>
</comment>
<dbReference type="InterPro" id="IPR006963">
    <property type="entry name" value="Mopterin_OxRdtase_4Fe-4S_dom"/>
</dbReference>
<dbReference type="InterPro" id="IPR001041">
    <property type="entry name" value="2Fe-2S_ferredoxin-type"/>
</dbReference>
<dbReference type="GO" id="GO:0008137">
    <property type="term" value="F:NADH dehydrogenase (ubiquinone) activity"/>
    <property type="evidence" value="ECO:0007669"/>
    <property type="project" value="UniProtKB-UniRule"/>
</dbReference>
<comment type="catalytic activity">
    <reaction evidence="9 10">
        <text>a quinone + NADH + 5 H(+)(in) = a quinol + NAD(+) + 4 H(+)(out)</text>
        <dbReference type="Rhea" id="RHEA:57888"/>
        <dbReference type="ChEBI" id="CHEBI:15378"/>
        <dbReference type="ChEBI" id="CHEBI:24646"/>
        <dbReference type="ChEBI" id="CHEBI:57540"/>
        <dbReference type="ChEBI" id="CHEBI:57945"/>
        <dbReference type="ChEBI" id="CHEBI:132124"/>
    </reaction>
</comment>
<dbReference type="GO" id="GO:0051537">
    <property type="term" value="F:2 iron, 2 sulfur cluster binding"/>
    <property type="evidence" value="ECO:0007669"/>
    <property type="project" value="UniProtKB-UniRule"/>
</dbReference>
<keyword evidence="15" id="KW-1185">Reference proteome</keyword>
<dbReference type="eggNOG" id="COG1034">
    <property type="taxonomic scope" value="Bacteria"/>
</dbReference>
<evidence type="ECO:0000256" key="10">
    <source>
        <dbReference type="RuleBase" id="RU003525"/>
    </source>
</evidence>
<evidence type="ECO:0000259" key="11">
    <source>
        <dbReference type="PROSITE" id="PS51085"/>
    </source>
</evidence>
<dbReference type="EMBL" id="ALYF01000001">
    <property type="protein sequence ID" value="EJW22228.1"/>
    <property type="molecule type" value="Genomic_DNA"/>
</dbReference>
<dbReference type="GO" id="GO:0016020">
    <property type="term" value="C:membrane"/>
    <property type="evidence" value="ECO:0007669"/>
    <property type="project" value="InterPro"/>
</dbReference>
<dbReference type="InterPro" id="IPR015405">
    <property type="entry name" value="NDUFS1-like_C"/>
</dbReference>
<keyword evidence="8 10" id="KW-0520">NAD</keyword>
<proteinExistence type="inferred from homology"/>
<comment type="function">
    <text evidence="10">NDH-1 shuttles electrons from NADH, via FMN and iron-sulfur (Fe-S) centers, to quinones in the respiratory chain. Couples the redox reaction to proton translocation (for every two electrons transferred, four hydrogen ions are translocated across the cytoplasmic membrane), and thus conserves the redox energy in a proton gradient.</text>
</comment>
<dbReference type="SUPFAM" id="SSF54862">
    <property type="entry name" value="4Fe-4S ferredoxins"/>
    <property type="match status" value="1"/>
</dbReference>
<comment type="cofactor">
    <cofactor evidence="10">
        <name>[2Fe-2S] cluster</name>
        <dbReference type="ChEBI" id="CHEBI:190135"/>
    </cofactor>
    <text evidence="10">Binds 1 [2Fe-2S] cluster per subunit.</text>
</comment>
<dbReference type="PROSITE" id="PS00642">
    <property type="entry name" value="COMPLEX1_75K_2"/>
    <property type="match status" value="1"/>
</dbReference>
<dbReference type="InterPro" id="IPR010228">
    <property type="entry name" value="NADH_UbQ_OxRdtase_Gsu"/>
</dbReference>
<dbReference type="Gene3D" id="3.10.20.740">
    <property type="match status" value="1"/>
</dbReference>
<dbReference type="Gene3D" id="3.30.200.210">
    <property type="match status" value="1"/>
</dbReference>
<dbReference type="Proteomes" id="UP000004836">
    <property type="component" value="Unassembled WGS sequence"/>
</dbReference>
<dbReference type="GO" id="GO:0046872">
    <property type="term" value="F:metal ion binding"/>
    <property type="evidence" value="ECO:0007669"/>
    <property type="project" value="UniProtKB-UniRule"/>
</dbReference>
<dbReference type="AlphaFoldDB" id="J9DJF4"/>
<dbReference type="PANTHER" id="PTHR43105">
    <property type="entry name" value="RESPIRATORY NITRATE REDUCTASE"/>
    <property type="match status" value="1"/>
</dbReference>
<dbReference type="EC" id="7.1.1.-" evidence="10"/>
<comment type="caution">
    <text evidence="14">The sequence shown here is derived from an EMBL/GenBank/DDBJ whole genome shotgun (WGS) entry which is preliminary data.</text>
</comment>
<dbReference type="STRING" id="1220535.IMCC14465_00670"/>
<comment type="cofactor">
    <cofactor evidence="1 10">
        <name>[4Fe-4S] cluster</name>
        <dbReference type="ChEBI" id="CHEBI:49883"/>
    </cofactor>
</comment>
<dbReference type="PROSITE" id="PS51085">
    <property type="entry name" value="2FE2S_FER_2"/>
    <property type="match status" value="1"/>
</dbReference>
<dbReference type="Pfam" id="PF00384">
    <property type="entry name" value="Molybdopterin"/>
    <property type="match status" value="1"/>
</dbReference>
<evidence type="ECO:0000256" key="6">
    <source>
        <dbReference type="ARBA" id="ARBA00023004"/>
    </source>
</evidence>
<feature type="domain" description="4Fe-4S His(Cys)3-ligated-type" evidence="13">
    <location>
        <begin position="81"/>
        <end position="120"/>
    </location>
</feature>
<evidence type="ECO:0000256" key="5">
    <source>
        <dbReference type="ARBA" id="ARBA00022967"/>
    </source>
</evidence>
<accession>J9DJF4</accession>
<dbReference type="Pfam" id="PF13510">
    <property type="entry name" value="Fer2_4"/>
    <property type="match status" value="1"/>
</dbReference>
<evidence type="ECO:0000256" key="1">
    <source>
        <dbReference type="ARBA" id="ARBA00001966"/>
    </source>
</evidence>
<dbReference type="PATRIC" id="fig|1220535.3.peg.66"/>
<dbReference type="InterPro" id="IPR006656">
    <property type="entry name" value="Mopterin_OxRdtase"/>
</dbReference>
<dbReference type="GO" id="GO:0016651">
    <property type="term" value="F:oxidoreductase activity, acting on NAD(P)H"/>
    <property type="evidence" value="ECO:0007669"/>
    <property type="project" value="InterPro"/>
</dbReference>
<dbReference type="GO" id="GO:0042773">
    <property type="term" value="P:ATP synthesis coupled electron transport"/>
    <property type="evidence" value="ECO:0007669"/>
    <property type="project" value="InterPro"/>
</dbReference>
<dbReference type="Pfam" id="PF22117">
    <property type="entry name" value="Fer4_Nqo3"/>
    <property type="match status" value="1"/>
</dbReference>